<feature type="domain" description="AAA+ ATPase" evidence="2">
    <location>
        <begin position="215"/>
        <end position="397"/>
    </location>
</feature>
<dbReference type="PANTHER" id="PTHR32039">
    <property type="entry name" value="MAGNESIUM-CHELATASE SUBUNIT CHLI"/>
    <property type="match status" value="1"/>
</dbReference>
<evidence type="ECO:0000256" key="1">
    <source>
        <dbReference type="ARBA" id="ARBA00006354"/>
    </source>
</evidence>
<dbReference type="Gene3D" id="3.40.50.300">
    <property type="entry name" value="P-loop containing nucleotide triphosphate hydrolases"/>
    <property type="match status" value="1"/>
</dbReference>
<evidence type="ECO:0000259" key="2">
    <source>
        <dbReference type="SMART" id="SM00382"/>
    </source>
</evidence>
<dbReference type="InterPro" id="IPR003593">
    <property type="entry name" value="AAA+_ATPase"/>
</dbReference>
<dbReference type="SMART" id="SM00382">
    <property type="entry name" value="AAA"/>
    <property type="match status" value="1"/>
</dbReference>
<name>A0A1Y5P3F7_9MICO</name>
<accession>A0A1Y5P3F7</accession>
<dbReference type="InterPro" id="IPR014721">
    <property type="entry name" value="Ribsml_uS5_D2-typ_fold_subgr"/>
</dbReference>
<organism evidence="3">
    <name type="scientific">uncultured Microbacterium sp</name>
    <dbReference type="NCBI Taxonomy" id="191216"/>
    <lineage>
        <taxon>Bacteria</taxon>
        <taxon>Bacillati</taxon>
        <taxon>Actinomycetota</taxon>
        <taxon>Actinomycetes</taxon>
        <taxon>Micrococcales</taxon>
        <taxon>Microbacteriaceae</taxon>
        <taxon>Microbacterium</taxon>
        <taxon>environmental samples</taxon>
    </lineage>
</organism>
<dbReference type="InterPro" id="IPR045006">
    <property type="entry name" value="CHLI-like"/>
</dbReference>
<gene>
    <name evidence="3" type="ORF">MIPYR_10584</name>
</gene>
<dbReference type="Pfam" id="PF01078">
    <property type="entry name" value="Mg_chelatase"/>
    <property type="match status" value="1"/>
</dbReference>
<dbReference type="SUPFAM" id="SSF54211">
    <property type="entry name" value="Ribosomal protein S5 domain 2-like"/>
    <property type="match status" value="1"/>
</dbReference>
<dbReference type="SUPFAM" id="SSF52540">
    <property type="entry name" value="P-loop containing nucleoside triphosphate hydrolases"/>
    <property type="match status" value="1"/>
</dbReference>
<dbReference type="InterPro" id="IPR027417">
    <property type="entry name" value="P-loop_NTPase"/>
</dbReference>
<dbReference type="InterPro" id="IPR020568">
    <property type="entry name" value="Ribosomal_Su5_D2-typ_SF"/>
</dbReference>
<dbReference type="InterPro" id="IPR004482">
    <property type="entry name" value="Mg_chelat-rel"/>
</dbReference>
<dbReference type="GO" id="GO:0005524">
    <property type="term" value="F:ATP binding"/>
    <property type="evidence" value="ECO:0007669"/>
    <property type="project" value="InterPro"/>
</dbReference>
<dbReference type="NCBIfam" id="TIGR00368">
    <property type="entry name" value="YifB family Mg chelatase-like AAA ATPase"/>
    <property type="match status" value="1"/>
</dbReference>
<dbReference type="AlphaFoldDB" id="A0A1Y5P3F7"/>
<dbReference type="CDD" id="cd00009">
    <property type="entry name" value="AAA"/>
    <property type="match status" value="1"/>
</dbReference>
<sequence>MSLGRTWSVALTGLVGDLVEVEADLSNQTPGFAIIGLADKAISEAHQRVHNACANSDLALPRRRLTVNLSPASLPKQGTALDLAIALAALATEHAMDRDSLAGAVHLGELGLDGRLRPVPGILPAVLAAARAGFRRVVVPHACRPEAELVDGVEVFGAVSLRDVARWHGLDVADVEEQPVPVPVGAPDLDADPPELAEVIGQRDAVDALVVAAAGGHHLLMSGPPGAGKTMLARRLPGILPDLDDGAALQVASIRSLAGLPVTGLRRTPPFEAPHHSASVAALVGGGSRVVRPGAIARASGGVLFLDEAGEYSGHALDALRQPLEAGRIEIHRAGFRAAFPARFQLVLATNPCPCGVYGVPGGTCVCPPMAIRRYLARLSGPLLDRIDIELAMQRVSLAQITGAGSGTETTASARGRVAEARARAAHRLRETPWRTNAEVSGSWLRAGPLAPEPIIRRPLDAALHRGSLTLRGFDRVLRVAWSVADLAGRGRLEVPDIGRALYLKRGTRA</sequence>
<evidence type="ECO:0000313" key="3">
    <source>
        <dbReference type="EMBL" id="SBS70651.1"/>
    </source>
</evidence>
<comment type="similarity">
    <text evidence="1">Belongs to the Mg-chelatase subunits D/I family. ComM subfamily.</text>
</comment>
<reference evidence="3" key="1">
    <citation type="submission" date="2016-03" db="EMBL/GenBank/DDBJ databases">
        <authorList>
            <person name="Ploux O."/>
        </authorList>
    </citation>
    <scope>NUCLEOTIDE SEQUENCE</scope>
    <source>
        <strain evidence="3">UC1</strain>
    </source>
</reference>
<dbReference type="Pfam" id="PF13335">
    <property type="entry name" value="Mg_chelatase_C"/>
    <property type="match status" value="1"/>
</dbReference>
<dbReference type="RefSeq" id="WP_295573369.1">
    <property type="nucleotide sequence ID" value="NZ_FLQR01000001.1"/>
</dbReference>
<dbReference type="InterPro" id="IPR000523">
    <property type="entry name" value="Mg_chelatse_chII-like_cat_dom"/>
</dbReference>
<dbReference type="Pfam" id="PF13541">
    <property type="entry name" value="ChlI"/>
    <property type="match status" value="1"/>
</dbReference>
<dbReference type="PANTHER" id="PTHR32039:SF7">
    <property type="entry name" value="COMPETENCE PROTEIN COMM"/>
    <property type="match status" value="1"/>
</dbReference>
<dbReference type="Gene3D" id="3.30.230.10">
    <property type="match status" value="1"/>
</dbReference>
<proteinExistence type="inferred from homology"/>
<protein>
    <recommendedName>
        <fullName evidence="2">AAA+ ATPase domain-containing protein</fullName>
    </recommendedName>
</protein>
<dbReference type="EMBL" id="FLQR01000001">
    <property type="protein sequence ID" value="SBS70651.1"/>
    <property type="molecule type" value="Genomic_DNA"/>
</dbReference>
<dbReference type="InterPro" id="IPR025158">
    <property type="entry name" value="Mg_chelat-rel_C"/>
</dbReference>